<feature type="transmembrane region" description="Helical" evidence="2">
    <location>
        <begin position="167"/>
        <end position="186"/>
    </location>
</feature>
<dbReference type="PANTHER" id="PTHR30566:SF25">
    <property type="entry name" value="INNER MEMBRANE PROTEIN"/>
    <property type="match status" value="1"/>
</dbReference>
<dbReference type="PANTHER" id="PTHR30566">
    <property type="entry name" value="YNAI-RELATED MECHANOSENSITIVE ION CHANNEL"/>
    <property type="match status" value="1"/>
</dbReference>
<dbReference type="Proteomes" id="UP001548590">
    <property type="component" value="Unassembled WGS sequence"/>
</dbReference>
<evidence type="ECO:0000313" key="5">
    <source>
        <dbReference type="Proteomes" id="UP001548590"/>
    </source>
</evidence>
<dbReference type="RefSeq" id="WP_345928537.1">
    <property type="nucleotide sequence ID" value="NZ_JBDIVF010000006.1"/>
</dbReference>
<comment type="caution">
    <text evidence="4">The sequence shown here is derived from an EMBL/GenBank/DDBJ whole genome shotgun (WGS) entry which is preliminary data.</text>
</comment>
<feature type="transmembrane region" description="Helical" evidence="2">
    <location>
        <begin position="17"/>
        <end position="35"/>
    </location>
</feature>
<sequence>MPIYSSLTTLLDTVEHAYLWLALAIAVAWLAGALVRRFGRVVVMRLSRPLPMLHTVLGSIDRAAGLVLPLLLVQVVVRAAPDALHGIEPMRHALSIALIAALIWLMIAAVRGVGDAIIARHPVNVTDNLSARAIHTQTHVLVRTVCVVIFVLGMAAILMTFPSVRTVGASLLASAGVAGLAIGMAARPVLGNLIAGIQIALTQPIRIDDVLIVENEWGWVEEITGTYVVMRLWDRRRLVVPLEWFISHPFQNWTRRSADIIGSVFWWVDYRLPLEPVQAEIRRLCEEVPHWWDGDLALLQVTDSTADGMQLRALVTARNSPNCWDLRCHVRAGVIRFIQREYPECLPRLRAEVLRPDTPPGRDLPPRTEPAPPESPTMFA</sequence>
<dbReference type="EMBL" id="JBEWLZ010000005">
    <property type="protein sequence ID" value="MET1490302.1"/>
    <property type="molecule type" value="Genomic_DNA"/>
</dbReference>
<reference evidence="4 5" key="1">
    <citation type="submission" date="2024-07" db="EMBL/GenBank/DDBJ databases">
        <title>Uliginosibacterium paludis KCTC:42655.</title>
        <authorList>
            <person name="Kim M.K."/>
        </authorList>
    </citation>
    <scope>NUCLEOTIDE SEQUENCE [LARGE SCALE GENOMIC DNA]</scope>
    <source>
        <strain evidence="4 5">KCTC 42655</strain>
    </source>
</reference>
<dbReference type="Gene3D" id="1.10.287.1260">
    <property type="match status" value="1"/>
</dbReference>
<keyword evidence="2" id="KW-0812">Transmembrane</keyword>
<feature type="transmembrane region" description="Helical" evidence="2">
    <location>
        <begin position="140"/>
        <end position="161"/>
    </location>
</feature>
<keyword evidence="5" id="KW-1185">Reference proteome</keyword>
<keyword evidence="2" id="KW-0472">Membrane</keyword>
<feature type="transmembrane region" description="Helical" evidence="2">
    <location>
        <begin position="96"/>
        <end position="119"/>
    </location>
</feature>
<evidence type="ECO:0000256" key="2">
    <source>
        <dbReference type="SAM" id="Phobius"/>
    </source>
</evidence>
<dbReference type="Pfam" id="PF00924">
    <property type="entry name" value="MS_channel_2nd"/>
    <property type="match status" value="1"/>
</dbReference>
<evidence type="ECO:0000259" key="3">
    <source>
        <dbReference type="Pfam" id="PF00924"/>
    </source>
</evidence>
<organism evidence="4 5">
    <name type="scientific">Uliginosibacterium paludis</name>
    <dbReference type="NCBI Taxonomy" id="1615952"/>
    <lineage>
        <taxon>Bacteria</taxon>
        <taxon>Pseudomonadati</taxon>
        <taxon>Pseudomonadota</taxon>
        <taxon>Betaproteobacteria</taxon>
        <taxon>Rhodocyclales</taxon>
        <taxon>Zoogloeaceae</taxon>
        <taxon>Uliginosibacterium</taxon>
    </lineage>
</organism>
<name>A0ABV2CRA7_9RHOO</name>
<proteinExistence type="predicted"/>
<feature type="transmembrane region" description="Helical" evidence="2">
    <location>
        <begin position="56"/>
        <end position="76"/>
    </location>
</feature>
<gene>
    <name evidence="4" type="ORF">ABVT11_10735</name>
</gene>
<dbReference type="SUPFAM" id="SSF50182">
    <property type="entry name" value="Sm-like ribonucleoproteins"/>
    <property type="match status" value="1"/>
</dbReference>
<accession>A0ABV2CRA7</accession>
<protein>
    <submittedName>
        <fullName evidence="4">Mechanosensitive ion channel domain-containing protein</fullName>
    </submittedName>
</protein>
<feature type="compositionally biased region" description="Pro residues" evidence="1">
    <location>
        <begin position="357"/>
        <end position="380"/>
    </location>
</feature>
<keyword evidence="2" id="KW-1133">Transmembrane helix</keyword>
<dbReference type="InterPro" id="IPR006685">
    <property type="entry name" value="MscS_channel_2nd"/>
</dbReference>
<evidence type="ECO:0000313" key="4">
    <source>
        <dbReference type="EMBL" id="MET1490302.1"/>
    </source>
</evidence>
<feature type="region of interest" description="Disordered" evidence="1">
    <location>
        <begin position="356"/>
        <end position="380"/>
    </location>
</feature>
<evidence type="ECO:0000256" key="1">
    <source>
        <dbReference type="SAM" id="MobiDB-lite"/>
    </source>
</evidence>
<feature type="domain" description="Mechanosensitive ion channel MscS" evidence="3">
    <location>
        <begin position="189"/>
        <end position="255"/>
    </location>
</feature>
<dbReference type="InterPro" id="IPR010920">
    <property type="entry name" value="LSM_dom_sf"/>
</dbReference>